<dbReference type="InterPro" id="IPR032710">
    <property type="entry name" value="NTF2-like_dom_sf"/>
</dbReference>
<dbReference type="SUPFAM" id="SSF54427">
    <property type="entry name" value="NTF2-like"/>
    <property type="match status" value="1"/>
</dbReference>
<gene>
    <name evidence="2" type="ORF">GCM10011374_40830</name>
</gene>
<organism evidence="2 3">
    <name type="scientific">Kocuria dechangensis</name>
    <dbReference type="NCBI Taxonomy" id="1176249"/>
    <lineage>
        <taxon>Bacteria</taxon>
        <taxon>Bacillati</taxon>
        <taxon>Actinomycetota</taxon>
        <taxon>Actinomycetes</taxon>
        <taxon>Micrococcales</taxon>
        <taxon>Micrococcaceae</taxon>
        <taxon>Kocuria</taxon>
    </lineage>
</organism>
<comment type="caution">
    <text evidence="2">The sequence shown here is derived from an EMBL/GenBank/DDBJ whole genome shotgun (WGS) entry which is preliminary data.</text>
</comment>
<keyword evidence="3" id="KW-1185">Reference proteome</keyword>
<evidence type="ECO:0000313" key="2">
    <source>
        <dbReference type="EMBL" id="GGG71920.1"/>
    </source>
</evidence>
<reference evidence="2" key="2">
    <citation type="submission" date="2020-09" db="EMBL/GenBank/DDBJ databases">
        <authorList>
            <person name="Sun Q."/>
            <person name="Zhou Y."/>
        </authorList>
    </citation>
    <scope>NUCLEOTIDE SEQUENCE</scope>
    <source>
        <strain evidence="2">CGMCC 1.12187</strain>
    </source>
</reference>
<sequence>MPTMDPTITQIASAFAGHDFDTALPHLADAVSWTLVGAQEITGKDAVTAACQATAAELSSTTTEFTSFRTVTDQRCVVIDSTAQYTDTEGRTSVVASCDIFDFTDGLITRIRSYTIDLTP</sequence>
<dbReference type="Gene3D" id="3.10.450.50">
    <property type="match status" value="1"/>
</dbReference>
<feature type="domain" description="SnoaL-like" evidence="1">
    <location>
        <begin position="11"/>
        <end position="111"/>
    </location>
</feature>
<accession>A0A917M1S5</accession>
<reference evidence="2" key="1">
    <citation type="journal article" date="2014" name="Int. J. Syst. Evol. Microbiol.">
        <title>Complete genome sequence of Corynebacterium casei LMG S-19264T (=DSM 44701T), isolated from a smear-ripened cheese.</title>
        <authorList>
            <consortium name="US DOE Joint Genome Institute (JGI-PGF)"/>
            <person name="Walter F."/>
            <person name="Albersmeier A."/>
            <person name="Kalinowski J."/>
            <person name="Ruckert C."/>
        </authorList>
    </citation>
    <scope>NUCLEOTIDE SEQUENCE</scope>
    <source>
        <strain evidence="2">CGMCC 1.12187</strain>
    </source>
</reference>
<dbReference type="AlphaFoldDB" id="A0A917M1S5"/>
<dbReference type="InterPro" id="IPR037401">
    <property type="entry name" value="SnoaL-like"/>
</dbReference>
<protein>
    <recommendedName>
        <fullName evidence="1">SnoaL-like domain-containing protein</fullName>
    </recommendedName>
</protein>
<dbReference type="Proteomes" id="UP000638848">
    <property type="component" value="Unassembled WGS sequence"/>
</dbReference>
<proteinExistence type="predicted"/>
<evidence type="ECO:0000259" key="1">
    <source>
        <dbReference type="Pfam" id="PF12680"/>
    </source>
</evidence>
<dbReference type="EMBL" id="BMEQ01000051">
    <property type="protein sequence ID" value="GGG71920.1"/>
    <property type="molecule type" value="Genomic_DNA"/>
</dbReference>
<name>A0A917M1S5_9MICC</name>
<evidence type="ECO:0000313" key="3">
    <source>
        <dbReference type="Proteomes" id="UP000638848"/>
    </source>
</evidence>
<dbReference type="Pfam" id="PF12680">
    <property type="entry name" value="SnoaL_2"/>
    <property type="match status" value="1"/>
</dbReference>